<dbReference type="SUPFAM" id="SSF49599">
    <property type="entry name" value="TRAF domain-like"/>
    <property type="match status" value="1"/>
</dbReference>
<dbReference type="InterPro" id="IPR013083">
    <property type="entry name" value="Znf_RING/FYVE/PHD"/>
</dbReference>
<dbReference type="PANTHER" id="PTHR10131">
    <property type="entry name" value="TNF RECEPTOR ASSOCIATED FACTOR"/>
    <property type="match status" value="1"/>
</dbReference>
<sequence length="271" mass="29368">MGKTEPKADQEEEAKPSTPESDQGKENRAKKEKKDRPKKKPVKSEDLATDTNQPDDSVEGTPKKPTKKRAKSAESKSKKHKAKTDPKAPDTSETRLPTQNSEDLANNSVSVVEPTGTPAGSVIHISAGVASAASCPGSMISLSSLSARDTGEIVFIDELDAIYRCIICGHPLRVPILFQDCGHHCCSGCLPNILRGSSRCPSDNTYLKQDHIRMDKDFQLQMDNLAVRCTYCARGCSWTGKLAQLGSHLSHCGFRVIVCPNGCGVEFEVSI</sequence>
<dbReference type="InterPro" id="IPR018957">
    <property type="entry name" value="Znf_C3HC4_RING-type"/>
</dbReference>
<proteinExistence type="predicted"/>
<dbReference type="AlphaFoldDB" id="A0A183AUW9"/>
<evidence type="ECO:0000259" key="6">
    <source>
        <dbReference type="PROSITE" id="PS50089"/>
    </source>
</evidence>
<dbReference type="PANTHER" id="PTHR10131:SF151">
    <property type="entry name" value="TNF RECEPTOR ASSOCIATED FACTOR (TRAF) HOMOLOG"/>
    <property type="match status" value="1"/>
</dbReference>
<feature type="compositionally biased region" description="Polar residues" evidence="5">
    <location>
        <begin position="94"/>
        <end position="110"/>
    </location>
</feature>
<evidence type="ECO:0000256" key="1">
    <source>
        <dbReference type="ARBA" id="ARBA00022723"/>
    </source>
</evidence>
<dbReference type="SUPFAM" id="SSF57850">
    <property type="entry name" value="RING/U-box"/>
    <property type="match status" value="1"/>
</dbReference>
<evidence type="ECO:0000256" key="4">
    <source>
        <dbReference type="PROSITE-ProRule" id="PRU00175"/>
    </source>
</evidence>
<feature type="domain" description="RING-type" evidence="6">
    <location>
        <begin position="165"/>
        <end position="204"/>
    </location>
</feature>
<dbReference type="EMBL" id="UZAN01049612">
    <property type="protein sequence ID" value="VDP87564.1"/>
    <property type="molecule type" value="Genomic_DNA"/>
</dbReference>
<organism evidence="9">
    <name type="scientific">Echinostoma caproni</name>
    <dbReference type="NCBI Taxonomy" id="27848"/>
    <lineage>
        <taxon>Eukaryota</taxon>
        <taxon>Metazoa</taxon>
        <taxon>Spiralia</taxon>
        <taxon>Lophotrochozoa</taxon>
        <taxon>Platyhelminthes</taxon>
        <taxon>Trematoda</taxon>
        <taxon>Digenea</taxon>
        <taxon>Plagiorchiida</taxon>
        <taxon>Echinostomata</taxon>
        <taxon>Echinostomatoidea</taxon>
        <taxon>Echinostomatidae</taxon>
        <taxon>Echinostoma</taxon>
    </lineage>
</organism>
<feature type="compositionally biased region" description="Basic and acidic residues" evidence="5">
    <location>
        <begin position="22"/>
        <end position="35"/>
    </location>
</feature>
<keyword evidence="2 4" id="KW-0863">Zinc-finger</keyword>
<feature type="compositionally biased region" description="Basic and acidic residues" evidence="5">
    <location>
        <begin position="83"/>
        <end position="93"/>
    </location>
</feature>
<feature type="compositionally biased region" description="Basic and acidic residues" evidence="5">
    <location>
        <begin position="1"/>
        <end position="15"/>
    </location>
</feature>
<dbReference type="GO" id="GO:0008270">
    <property type="term" value="F:zinc ion binding"/>
    <property type="evidence" value="ECO:0007669"/>
    <property type="project" value="UniProtKB-KW"/>
</dbReference>
<dbReference type="GO" id="GO:0043122">
    <property type="term" value="P:regulation of canonical NF-kappaB signal transduction"/>
    <property type="evidence" value="ECO:0007669"/>
    <property type="project" value="TreeGrafter"/>
</dbReference>
<protein>
    <submittedName>
        <fullName evidence="9">RING-type domain-containing protein</fullName>
    </submittedName>
</protein>
<reference evidence="9" key="1">
    <citation type="submission" date="2016-06" db="UniProtKB">
        <authorList>
            <consortium name="WormBaseParasite"/>
        </authorList>
    </citation>
    <scope>IDENTIFICATION</scope>
</reference>
<dbReference type="InterPro" id="IPR001841">
    <property type="entry name" value="Znf_RING"/>
</dbReference>
<keyword evidence="1" id="KW-0479">Metal-binding</keyword>
<evidence type="ECO:0000313" key="7">
    <source>
        <dbReference type="EMBL" id="VDP87564.1"/>
    </source>
</evidence>
<keyword evidence="3" id="KW-0862">Zinc</keyword>
<dbReference type="Proteomes" id="UP000272942">
    <property type="component" value="Unassembled WGS sequence"/>
</dbReference>
<gene>
    <name evidence="7" type="ORF">ECPE_LOCUS10754</name>
</gene>
<dbReference type="PROSITE" id="PS50089">
    <property type="entry name" value="ZF_RING_2"/>
    <property type="match status" value="1"/>
</dbReference>
<dbReference type="OrthoDB" id="6277588at2759"/>
<name>A0A183AUW9_9TREM</name>
<dbReference type="Gene3D" id="3.30.40.10">
    <property type="entry name" value="Zinc/RING finger domain, C3HC4 (zinc finger)"/>
    <property type="match status" value="1"/>
</dbReference>
<feature type="region of interest" description="Disordered" evidence="5">
    <location>
        <begin position="1"/>
        <end position="113"/>
    </location>
</feature>
<evidence type="ECO:0000313" key="9">
    <source>
        <dbReference type="WBParaSite" id="ECPE_0001078701-mRNA-1"/>
    </source>
</evidence>
<reference evidence="7 8" key="2">
    <citation type="submission" date="2018-11" db="EMBL/GenBank/DDBJ databases">
        <authorList>
            <consortium name="Pathogen Informatics"/>
        </authorList>
    </citation>
    <scope>NUCLEOTIDE SEQUENCE [LARGE SCALE GENOMIC DNA]</scope>
    <source>
        <strain evidence="7 8">Egypt</strain>
    </source>
</reference>
<dbReference type="WBParaSite" id="ECPE_0001078701-mRNA-1">
    <property type="protein sequence ID" value="ECPE_0001078701-mRNA-1"/>
    <property type="gene ID" value="ECPE_0001078701"/>
</dbReference>
<keyword evidence="8" id="KW-1185">Reference proteome</keyword>
<evidence type="ECO:0000256" key="2">
    <source>
        <dbReference type="ARBA" id="ARBA00022771"/>
    </source>
</evidence>
<evidence type="ECO:0000256" key="3">
    <source>
        <dbReference type="ARBA" id="ARBA00022833"/>
    </source>
</evidence>
<dbReference type="Pfam" id="PF00097">
    <property type="entry name" value="zf-C3HC4"/>
    <property type="match status" value="1"/>
</dbReference>
<evidence type="ECO:0000313" key="8">
    <source>
        <dbReference type="Proteomes" id="UP000272942"/>
    </source>
</evidence>
<accession>A0A183AUW9</accession>
<evidence type="ECO:0000256" key="5">
    <source>
        <dbReference type="SAM" id="MobiDB-lite"/>
    </source>
</evidence>